<feature type="region of interest" description="Disordered" evidence="1">
    <location>
        <begin position="1"/>
        <end position="38"/>
    </location>
</feature>
<organism evidence="2 3">
    <name type="scientific">Purpureocillium lilacinum</name>
    <name type="common">Paecilomyces lilacinus</name>
    <dbReference type="NCBI Taxonomy" id="33203"/>
    <lineage>
        <taxon>Eukaryota</taxon>
        <taxon>Fungi</taxon>
        <taxon>Dikarya</taxon>
        <taxon>Ascomycota</taxon>
        <taxon>Pezizomycotina</taxon>
        <taxon>Sordariomycetes</taxon>
        <taxon>Hypocreomycetidae</taxon>
        <taxon>Hypocreales</taxon>
        <taxon>Ophiocordycipitaceae</taxon>
        <taxon>Purpureocillium</taxon>
    </lineage>
</organism>
<feature type="region of interest" description="Disordered" evidence="1">
    <location>
        <begin position="300"/>
        <end position="350"/>
    </location>
</feature>
<gene>
    <name evidence="2" type="ORF">Purlil1_12485</name>
</gene>
<name>A0ABR0BGS6_PURLI</name>
<proteinExistence type="predicted"/>
<dbReference type="Proteomes" id="UP001287286">
    <property type="component" value="Unassembled WGS sequence"/>
</dbReference>
<comment type="caution">
    <text evidence="2">The sequence shown here is derived from an EMBL/GenBank/DDBJ whole genome shotgun (WGS) entry which is preliminary data.</text>
</comment>
<evidence type="ECO:0000313" key="3">
    <source>
        <dbReference type="Proteomes" id="UP001287286"/>
    </source>
</evidence>
<evidence type="ECO:0000313" key="2">
    <source>
        <dbReference type="EMBL" id="KAK4077182.1"/>
    </source>
</evidence>
<keyword evidence="3" id="KW-1185">Reference proteome</keyword>
<feature type="compositionally biased region" description="Polar residues" evidence="1">
    <location>
        <begin position="1"/>
        <end position="10"/>
    </location>
</feature>
<feature type="region of interest" description="Disordered" evidence="1">
    <location>
        <begin position="251"/>
        <end position="274"/>
    </location>
</feature>
<feature type="compositionally biased region" description="Low complexity" evidence="1">
    <location>
        <begin position="252"/>
        <end position="264"/>
    </location>
</feature>
<sequence>MDTATSTTETDQSRAHTIHGQGEGEEPPPRKEKRPRCRPVRRTVWIQAQKASSSKDEVTVTASLRCHGRAPLQLNSRWRGADVVSVESGNTARQSLADVLPWLVAAFAGRSTAQEVAITSSRSQTVALTANHAPLPFPRAVEWLKRERYLTPFRPLTRWRQWMSAPLGRRFGSKGVPPSRWAGEAETVVVLVRPDTVGAIERLPRRGRPGRGRVGVAERLGSTRCDGRRQLPGCRLLPLLRAWHGACRDSRGVTTGRTSTSHVGGTRGGRQRVERQWAWTQCHDPLAGASLAPTRVQVRPAEGWDAPTGKRSQAGSKSMPRSASGPRPSSNKLPCQFATSSVGDQSPMRGPRYANVMDEATRRELWTQPALTDEHYGVPSLLAELRRIPLGSIRTERAPAEKKRYEARWLTRDELTFAPMGTTEAPRFDDDNDHAWKFITTNPSAYEASQARSDASPPRLLPKKKQWELVASNLLTKKLPRQEQDWDRILHTQDGVNRILQLLVLSHLTPAEKAALSWQGLFDECATHFGLLSKDETYGSPIVLFRLAIIGLANVAIREGLPRDETFHYLRECLRPHCQRGQQLGDESLRKLIKAVRQGVRFVELFTAVLGPRSNELPLYVDSWTTVFHHYTAEFGRYMSRHGSTVYRPKKQLRSGCLSVINLVYLLLGGDCSGRSARAVRDVFLPDDPLACHSWPDTDTPHGLFSQPHNQVPRRHRGLCKFFPLKGRAVELKQTAISAIVTDVIILRPVNNGKGLSSYGLHPASQEYLNSAILEKRVELESWASKRGGASEDLVNLTAEAFRGEAGPAKWSAFGGALVLPLTNGVVDIKLLDHRTGHRDRLPAIVAKQQDSLQLVLVSSSHPSGSQADAVKPSPS</sequence>
<evidence type="ECO:0000256" key="1">
    <source>
        <dbReference type="SAM" id="MobiDB-lite"/>
    </source>
</evidence>
<feature type="compositionally biased region" description="Polar residues" evidence="1">
    <location>
        <begin position="310"/>
        <end position="344"/>
    </location>
</feature>
<protein>
    <submittedName>
        <fullName evidence="2">Uncharacterized protein</fullName>
    </submittedName>
</protein>
<reference evidence="2 3" key="1">
    <citation type="journal article" date="2024" name="Microbiol. Resour. Announc.">
        <title>Genome annotations for the ascomycete fungi Trichoderma harzianum, Trichoderma aggressivum, and Purpureocillium lilacinum.</title>
        <authorList>
            <person name="Beijen E.P.W."/>
            <person name="Ohm R.A."/>
        </authorList>
    </citation>
    <scope>NUCLEOTIDE SEQUENCE [LARGE SCALE GENOMIC DNA]</scope>
    <source>
        <strain evidence="2 3">CBS 150709</strain>
    </source>
</reference>
<accession>A0ABR0BGS6</accession>
<dbReference type="EMBL" id="JAWRVI010000107">
    <property type="protein sequence ID" value="KAK4077182.1"/>
    <property type="molecule type" value="Genomic_DNA"/>
</dbReference>